<feature type="domain" description="Methyltransferase type 11" evidence="4">
    <location>
        <begin position="112"/>
        <end position="211"/>
    </location>
</feature>
<keyword evidence="2" id="KW-0489">Methyltransferase</keyword>
<dbReference type="GO" id="GO:0008757">
    <property type="term" value="F:S-adenosylmethionine-dependent methyltransferase activity"/>
    <property type="evidence" value="ECO:0007669"/>
    <property type="project" value="InterPro"/>
</dbReference>
<evidence type="ECO:0000256" key="2">
    <source>
        <dbReference type="ARBA" id="ARBA00022603"/>
    </source>
</evidence>
<dbReference type="Gene3D" id="3.40.50.150">
    <property type="entry name" value="Vaccinia Virus protein VP39"/>
    <property type="match status" value="1"/>
</dbReference>
<protein>
    <recommendedName>
        <fullName evidence="4">Methyltransferase type 11 domain-containing protein</fullName>
    </recommendedName>
</protein>
<reference evidence="5 6" key="1">
    <citation type="journal article" date="2021" name="Sci. Rep.">
        <title>Genome sequencing of the multicellular alga Astrephomene provides insights into convergent evolution of germ-soma differentiation.</title>
        <authorList>
            <person name="Yamashita S."/>
            <person name="Yamamoto K."/>
            <person name="Matsuzaki R."/>
            <person name="Suzuki S."/>
            <person name="Yamaguchi H."/>
            <person name="Hirooka S."/>
            <person name="Minakuchi Y."/>
            <person name="Miyagishima S."/>
            <person name="Kawachi M."/>
            <person name="Toyoda A."/>
            <person name="Nozaki H."/>
        </authorList>
    </citation>
    <scope>NUCLEOTIDE SEQUENCE [LARGE SCALE GENOMIC DNA]</scope>
    <source>
        <strain evidence="5 6">NIES-4017</strain>
    </source>
</reference>
<sequence length="280" mass="31410">STKMLLRAMQHSVTRGASNSYCVLPRILGAKNRRRLPPNHPTFQPRAPIACSAEADPYSNPALYTSDDAFSLSTYWDARYLREGGAPFEWYRDYGSLEPVLSRHLDKSQRLLHVGVGTSRIQFQMHHDGYRDIVNVDYAPSCIQQLAALHAGLPGLSYEVADCRTMPQYGDGSFGGVLDKGTLDALLCGDSDEADSLAMLKECHRVLTHGSPYICVTYAPPRTRLRYLQRPGLDWDVSFYEVGQQGRREGPVAVREGTAEELATYPRQVYSHFVYVCTRQ</sequence>
<dbReference type="EMBL" id="BMAR01000067">
    <property type="protein sequence ID" value="GFR52603.1"/>
    <property type="molecule type" value="Genomic_DNA"/>
</dbReference>
<dbReference type="InterPro" id="IPR051419">
    <property type="entry name" value="Lys/N-term_MeTrsfase_sf"/>
</dbReference>
<dbReference type="Proteomes" id="UP001054857">
    <property type="component" value="Unassembled WGS sequence"/>
</dbReference>
<keyword evidence="6" id="KW-1185">Reference proteome</keyword>
<evidence type="ECO:0000313" key="5">
    <source>
        <dbReference type="EMBL" id="GFR52603.1"/>
    </source>
</evidence>
<dbReference type="PANTHER" id="PTHR12176:SF79">
    <property type="entry name" value="METHYLTRANSFERASE TYPE 11 DOMAIN-CONTAINING PROTEIN"/>
    <property type="match status" value="1"/>
</dbReference>
<dbReference type="InterPro" id="IPR029063">
    <property type="entry name" value="SAM-dependent_MTases_sf"/>
</dbReference>
<evidence type="ECO:0000313" key="6">
    <source>
        <dbReference type="Proteomes" id="UP001054857"/>
    </source>
</evidence>
<dbReference type="PANTHER" id="PTHR12176">
    <property type="entry name" value="SAM-DEPENDENT METHYLTRANSFERASE SUPERFAMILY PROTEIN"/>
    <property type="match status" value="1"/>
</dbReference>
<gene>
    <name evidence="5" type="ORF">Agub_g15201</name>
</gene>
<comment type="caution">
    <text evidence="5">The sequence shown here is derived from an EMBL/GenBank/DDBJ whole genome shotgun (WGS) entry which is preliminary data.</text>
</comment>
<dbReference type="CDD" id="cd02440">
    <property type="entry name" value="AdoMet_MTases"/>
    <property type="match status" value="1"/>
</dbReference>
<dbReference type="GO" id="GO:0032259">
    <property type="term" value="P:methylation"/>
    <property type="evidence" value="ECO:0007669"/>
    <property type="project" value="UniProtKB-KW"/>
</dbReference>
<keyword evidence="3" id="KW-0808">Transferase</keyword>
<feature type="non-terminal residue" evidence="5">
    <location>
        <position position="280"/>
    </location>
</feature>
<name>A0AAD3E375_9CHLO</name>
<evidence type="ECO:0000256" key="1">
    <source>
        <dbReference type="ARBA" id="ARBA00008361"/>
    </source>
</evidence>
<proteinExistence type="inferred from homology"/>
<dbReference type="InterPro" id="IPR013216">
    <property type="entry name" value="Methyltransf_11"/>
</dbReference>
<evidence type="ECO:0000256" key="3">
    <source>
        <dbReference type="ARBA" id="ARBA00022679"/>
    </source>
</evidence>
<dbReference type="AlphaFoldDB" id="A0AAD3E375"/>
<accession>A0AAD3E375</accession>
<evidence type="ECO:0000259" key="4">
    <source>
        <dbReference type="Pfam" id="PF08241"/>
    </source>
</evidence>
<dbReference type="Pfam" id="PF08241">
    <property type="entry name" value="Methyltransf_11"/>
    <property type="match status" value="1"/>
</dbReference>
<organism evidence="5 6">
    <name type="scientific">Astrephomene gubernaculifera</name>
    <dbReference type="NCBI Taxonomy" id="47775"/>
    <lineage>
        <taxon>Eukaryota</taxon>
        <taxon>Viridiplantae</taxon>
        <taxon>Chlorophyta</taxon>
        <taxon>core chlorophytes</taxon>
        <taxon>Chlorophyceae</taxon>
        <taxon>CS clade</taxon>
        <taxon>Chlamydomonadales</taxon>
        <taxon>Astrephomenaceae</taxon>
        <taxon>Astrephomene</taxon>
    </lineage>
</organism>
<dbReference type="SUPFAM" id="SSF53335">
    <property type="entry name" value="S-adenosyl-L-methionine-dependent methyltransferases"/>
    <property type="match status" value="1"/>
</dbReference>
<comment type="similarity">
    <text evidence="1">Belongs to the methyltransferase superfamily.</text>
</comment>
<dbReference type="FunFam" id="3.40.50.150:FF:000565">
    <property type="entry name" value="Predicted protein"/>
    <property type="match status" value="1"/>
</dbReference>